<accession>A0A6J2Y3X7</accession>
<proteinExistence type="predicted"/>
<dbReference type="RefSeq" id="XP_030758518.1">
    <property type="nucleotide sequence ID" value="XM_030902658.1"/>
</dbReference>
<gene>
    <name evidence="3" type="primary">LOC115884150</name>
</gene>
<dbReference type="KEGG" id="soy:115884150"/>
<protein>
    <submittedName>
        <fullName evidence="3">Uncharacterized protein LOC115884150</fullName>
    </submittedName>
</protein>
<dbReference type="PANTHER" id="PTHR33481">
    <property type="entry name" value="REVERSE TRANSCRIPTASE"/>
    <property type="match status" value="1"/>
</dbReference>
<evidence type="ECO:0000313" key="3">
    <source>
        <dbReference type="RefSeq" id="XP_030758518.1"/>
    </source>
</evidence>
<evidence type="ECO:0000259" key="1">
    <source>
        <dbReference type="Pfam" id="PF00078"/>
    </source>
</evidence>
<organism evidence="2 3">
    <name type="scientific">Sitophilus oryzae</name>
    <name type="common">Rice weevil</name>
    <name type="synonym">Curculio oryzae</name>
    <dbReference type="NCBI Taxonomy" id="7048"/>
    <lineage>
        <taxon>Eukaryota</taxon>
        <taxon>Metazoa</taxon>
        <taxon>Ecdysozoa</taxon>
        <taxon>Arthropoda</taxon>
        <taxon>Hexapoda</taxon>
        <taxon>Insecta</taxon>
        <taxon>Pterygota</taxon>
        <taxon>Neoptera</taxon>
        <taxon>Endopterygota</taxon>
        <taxon>Coleoptera</taxon>
        <taxon>Polyphaga</taxon>
        <taxon>Cucujiformia</taxon>
        <taxon>Curculionidae</taxon>
        <taxon>Dryophthorinae</taxon>
        <taxon>Sitophilus</taxon>
    </lineage>
</organism>
<dbReference type="InParanoid" id="A0A6J2Y3X7"/>
<name>A0A6J2Y3X7_SITOR</name>
<dbReference type="PANTHER" id="PTHR33481:SF1">
    <property type="entry name" value="ENDONUCLEASE_EXONUCLEASE_PHOSPHATASE DOMAIN-CONTAINING PROTEIN-RELATED"/>
    <property type="match status" value="1"/>
</dbReference>
<dbReference type="OrthoDB" id="6778171at2759"/>
<sequence length="169" mass="18556">MVIHASGLDESKGGIAKVGKQNLQPGSYRPISLTSFLLKILEKVLDGHIRGRILTSNPLNVRQYAYQQGKSTELSLNNLVGEIKNTFNRKEIAVGIFLDIEGEFNNVTPQSLLGAVKARGVEATITEWIEQMLKNRIATTSLSGESVRFVPGRGCPHKEEFSLLFCGPC</sequence>
<dbReference type="Proteomes" id="UP000504635">
    <property type="component" value="Unplaced"/>
</dbReference>
<dbReference type="InterPro" id="IPR000477">
    <property type="entry name" value="RT_dom"/>
</dbReference>
<keyword evidence="2" id="KW-1185">Reference proteome</keyword>
<dbReference type="GeneID" id="115884150"/>
<dbReference type="AlphaFoldDB" id="A0A6J2Y3X7"/>
<dbReference type="Pfam" id="PF00078">
    <property type="entry name" value="RVT_1"/>
    <property type="match status" value="1"/>
</dbReference>
<feature type="domain" description="Reverse transcriptase" evidence="1">
    <location>
        <begin position="20"/>
        <end position="146"/>
    </location>
</feature>
<reference evidence="3" key="1">
    <citation type="submission" date="2025-08" db="UniProtKB">
        <authorList>
            <consortium name="RefSeq"/>
        </authorList>
    </citation>
    <scope>IDENTIFICATION</scope>
    <source>
        <tissue evidence="3">Gonads</tissue>
    </source>
</reference>
<evidence type="ECO:0000313" key="2">
    <source>
        <dbReference type="Proteomes" id="UP000504635"/>
    </source>
</evidence>